<dbReference type="STRING" id="52131.GA0061100_107310"/>
<gene>
    <name evidence="3" type="ORF">GA0061100_107310</name>
</gene>
<keyword evidence="3" id="KW-0418">Kinase</keyword>
<evidence type="ECO:0000313" key="4">
    <source>
        <dbReference type="Proteomes" id="UP000186228"/>
    </source>
</evidence>
<dbReference type="InterPro" id="IPR043129">
    <property type="entry name" value="ATPase_NBD"/>
</dbReference>
<keyword evidence="3" id="KW-0808">Transferase</keyword>
<evidence type="ECO:0000256" key="2">
    <source>
        <dbReference type="SAM" id="MobiDB-lite"/>
    </source>
</evidence>
<proteinExistence type="inferred from homology"/>
<protein>
    <submittedName>
        <fullName evidence="3">Polyphosphate glucokinase</fullName>
    </submittedName>
</protein>
<dbReference type="Proteomes" id="UP000186228">
    <property type="component" value="Unassembled WGS sequence"/>
</dbReference>
<evidence type="ECO:0000256" key="1">
    <source>
        <dbReference type="ARBA" id="ARBA00006479"/>
    </source>
</evidence>
<dbReference type="GO" id="GO:0016301">
    <property type="term" value="F:kinase activity"/>
    <property type="evidence" value="ECO:0007669"/>
    <property type="project" value="UniProtKB-KW"/>
</dbReference>
<feature type="region of interest" description="Disordered" evidence="2">
    <location>
        <begin position="1"/>
        <end position="20"/>
    </location>
</feature>
<accession>A0A1C3VSJ6</accession>
<reference evidence="4" key="1">
    <citation type="submission" date="2016-08" db="EMBL/GenBank/DDBJ databases">
        <authorList>
            <person name="Varghese N."/>
            <person name="Submissions Spin"/>
        </authorList>
    </citation>
    <scope>NUCLEOTIDE SEQUENCE [LARGE SCALE GENOMIC DNA]</scope>
    <source>
        <strain evidence="4">CCBAU 57015</strain>
    </source>
</reference>
<dbReference type="Pfam" id="PF00480">
    <property type="entry name" value="ROK"/>
    <property type="match status" value="1"/>
</dbReference>
<dbReference type="EMBL" id="FMAC01000007">
    <property type="protein sequence ID" value="SCB30474.1"/>
    <property type="molecule type" value="Genomic_DNA"/>
</dbReference>
<keyword evidence="4" id="KW-1185">Reference proteome</keyword>
<dbReference type="SUPFAM" id="SSF53067">
    <property type="entry name" value="Actin-like ATPase domain"/>
    <property type="match status" value="1"/>
</dbReference>
<organism evidence="3 4">
    <name type="scientific">Rhizobium hainanense</name>
    <dbReference type="NCBI Taxonomy" id="52131"/>
    <lineage>
        <taxon>Bacteria</taxon>
        <taxon>Pseudomonadati</taxon>
        <taxon>Pseudomonadota</taxon>
        <taxon>Alphaproteobacteria</taxon>
        <taxon>Hyphomicrobiales</taxon>
        <taxon>Rhizobiaceae</taxon>
        <taxon>Rhizobium/Agrobacterium group</taxon>
        <taxon>Rhizobium</taxon>
    </lineage>
</organism>
<dbReference type="InterPro" id="IPR000600">
    <property type="entry name" value="ROK"/>
</dbReference>
<dbReference type="Gene3D" id="3.30.420.40">
    <property type="match status" value="2"/>
</dbReference>
<comment type="similarity">
    <text evidence="1">Belongs to the ROK (NagC/XylR) family.</text>
</comment>
<dbReference type="PANTHER" id="PTHR18964:SF149">
    <property type="entry name" value="BIFUNCTIONAL UDP-N-ACETYLGLUCOSAMINE 2-EPIMERASE_N-ACETYLMANNOSAMINE KINASE"/>
    <property type="match status" value="1"/>
</dbReference>
<name>A0A1C3VSJ6_9HYPH</name>
<dbReference type="AlphaFoldDB" id="A0A1C3VSJ6"/>
<dbReference type="PANTHER" id="PTHR18964">
    <property type="entry name" value="ROK (REPRESSOR, ORF, KINASE) FAMILY"/>
    <property type="match status" value="1"/>
</dbReference>
<sequence length="250" mass="27273">MWAKMSQITESRKANAKSKKIAAPAATEELVVLAIDLGGSHVKMRLSSGGERRAAVSGPTMSAKQMVQTVKELTSDWQYDVIGMGYPGPVLNNKPAAEPHNLGPGWQDFDFSSAFGKPVKLVNDAVMQAIGNYKNGNMLFLGLGTGLGSAMIANHVCLPMELAHLPYKKRDTFEDFIGERGLEKYGKKKWRQSVEEIVERLRAALLPHEIVIGGGNAEKLKELPAGCRVGENENAFLGGFRLWKDATLSF</sequence>
<evidence type="ECO:0000313" key="3">
    <source>
        <dbReference type="EMBL" id="SCB30474.1"/>
    </source>
</evidence>
<dbReference type="OrthoDB" id="849313at2"/>